<dbReference type="InterPro" id="IPR023214">
    <property type="entry name" value="HAD_sf"/>
</dbReference>
<dbReference type="EMBL" id="JWZX01002347">
    <property type="protein sequence ID" value="KOO29849.1"/>
    <property type="molecule type" value="Genomic_DNA"/>
</dbReference>
<dbReference type="InterPro" id="IPR004274">
    <property type="entry name" value="FCP1_dom"/>
</dbReference>
<protein>
    <recommendedName>
        <fullName evidence="2">protein-serine/threonine phosphatase</fullName>
        <ecNumber evidence="2">3.1.3.16</ecNumber>
    </recommendedName>
</protein>
<gene>
    <name evidence="10" type="ORF">Ctob_008038</name>
</gene>
<comment type="subcellular location">
    <subcellularLocation>
        <location evidence="1">Nucleus</location>
    </subcellularLocation>
</comment>
<evidence type="ECO:0000256" key="3">
    <source>
        <dbReference type="ARBA" id="ARBA00022801"/>
    </source>
</evidence>
<dbReference type="PROSITE" id="PS50969">
    <property type="entry name" value="FCP1"/>
    <property type="match status" value="1"/>
</dbReference>
<dbReference type="SMART" id="SM00577">
    <property type="entry name" value="CPDc"/>
    <property type="match status" value="1"/>
</dbReference>
<dbReference type="PANTHER" id="PTHR23081:SF36">
    <property type="entry name" value="RNA POLYMERASE II SUBUNIT A C-TERMINAL DOMAIN PHOSPHATASE"/>
    <property type="match status" value="1"/>
</dbReference>
<dbReference type="PROSITE" id="PS50172">
    <property type="entry name" value="BRCT"/>
    <property type="match status" value="1"/>
</dbReference>
<evidence type="ECO:0000256" key="5">
    <source>
        <dbReference type="ARBA" id="ARBA00047761"/>
    </source>
</evidence>
<evidence type="ECO:0000256" key="4">
    <source>
        <dbReference type="ARBA" id="ARBA00023242"/>
    </source>
</evidence>
<evidence type="ECO:0000259" key="9">
    <source>
        <dbReference type="PROSITE" id="PS50969"/>
    </source>
</evidence>
<name>A0A0M0JTF7_9EUKA</name>
<dbReference type="Gene3D" id="3.40.50.10190">
    <property type="entry name" value="BRCT domain"/>
    <property type="match status" value="1"/>
</dbReference>
<feature type="region of interest" description="Disordered" evidence="7">
    <location>
        <begin position="203"/>
        <end position="236"/>
    </location>
</feature>
<organism evidence="10 11">
    <name type="scientific">Chrysochromulina tobinii</name>
    <dbReference type="NCBI Taxonomy" id="1460289"/>
    <lineage>
        <taxon>Eukaryota</taxon>
        <taxon>Haptista</taxon>
        <taxon>Haptophyta</taxon>
        <taxon>Prymnesiophyceae</taxon>
        <taxon>Prymnesiales</taxon>
        <taxon>Chrysochromulinaceae</taxon>
        <taxon>Chrysochromulina</taxon>
    </lineage>
</organism>
<dbReference type="Pfam" id="PF03031">
    <property type="entry name" value="NIF"/>
    <property type="match status" value="1"/>
</dbReference>
<sequence length="667" mass="71741">MLREELEDGEVPDDEHVGRASGPTAASSTKRARYQPPVSLADFKCPLPDAVAAQIERLELHARGVLECARGGPEARAAAREYLQVLDGFVAAAPASRRIRCSGRLRNALLEACGAGNGPTRDELTRKRGKAAPPAFLQELISLLQQHCSWLLAPEDGPAIAAVAQALDRGHPPALFAPPGLPPPATADAASMIRRTEQLLPTLPPDHRGGAIGARPIQHQSDSTESTASAASSALEPLSAEERAALQLELVLDLDHTCVHASEVRGDSRVADDAHTFTLSNGLGQPMRYKLRTRDGLEAFLREVRSLATIHVYTMGSMSYTREVLGVIDPHHSFRGKTLCRQDGDESLFAKELAHLFERDERRLACSLVLDDREDAWDVVSRPSVLRCTPFRCWADDGSPLPPPPMADATLLDLLQVIKAVHADLRSGSARSVRESLHTRRRAVLKGVVVVFSGGLLSDSHHPERCAPWRMAEALGASCAVKMDVACVTHVVSQQADTGSVRKALGHASRQIHAVKPTWLLDCATRWCRQSEALYAWTLPGLGGAAAGEGTRGSLEGSSGLGGSSGSGCRAGAGSAVSSAAGPSPLSREEMREEMRAVASLLPSTLPKEEKLKELIKFFARDRDKSITLLSKWPPQTQAEQEYLLQEIKAQLGGNEPLSHLLSLSGY</sequence>
<dbReference type="GO" id="GO:0005634">
    <property type="term" value="C:nucleus"/>
    <property type="evidence" value="ECO:0007669"/>
    <property type="project" value="UniProtKB-SubCell"/>
</dbReference>
<dbReference type="PANTHER" id="PTHR23081">
    <property type="entry name" value="RNA POLYMERASE II CTD PHOSPHATASE"/>
    <property type="match status" value="1"/>
</dbReference>
<feature type="region of interest" description="Disordered" evidence="7">
    <location>
        <begin position="572"/>
        <end position="592"/>
    </location>
</feature>
<keyword evidence="4" id="KW-0539">Nucleus</keyword>
<keyword evidence="11" id="KW-1185">Reference proteome</keyword>
<dbReference type="InterPro" id="IPR001357">
    <property type="entry name" value="BRCT_dom"/>
</dbReference>
<feature type="compositionally biased region" description="Low complexity" evidence="7">
    <location>
        <begin position="221"/>
        <end position="236"/>
    </location>
</feature>
<dbReference type="InterPro" id="IPR039189">
    <property type="entry name" value="Fcp1"/>
</dbReference>
<evidence type="ECO:0000256" key="1">
    <source>
        <dbReference type="ARBA" id="ARBA00004123"/>
    </source>
</evidence>
<dbReference type="GO" id="GO:0008420">
    <property type="term" value="F:RNA polymerase II CTD heptapeptide repeat phosphatase activity"/>
    <property type="evidence" value="ECO:0007669"/>
    <property type="project" value="InterPro"/>
</dbReference>
<reference evidence="11" key="1">
    <citation type="journal article" date="2015" name="PLoS Genet.">
        <title>Genome Sequence and Transcriptome Analyses of Chrysochromulina tobin: Metabolic Tools for Enhanced Algal Fitness in the Prominent Order Prymnesiales (Haptophyceae).</title>
        <authorList>
            <person name="Hovde B.T."/>
            <person name="Deodato C.R."/>
            <person name="Hunsperger H.M."/>
            <person name="Ryken S.A."/>
            <person name="Yost W."/>
            <person name="Jha R.K."/>
            <person name="Patterson J."/>
            <person name="Monnat R.J. Jr."/>
            <person name="Barlow S.B."/>
            <person name="Starkenburg S.R."/>
            <person name="Cattolico R.A."/>
        </authorList>
    </citation>
    <scope>NUCLEOTIDE SEQUENCE</scope>
    <source>
        <strain evidence="11">CCMP291</strain>
    </source>
</reference>
<feature type="compositionally biased region" description="Acidic residues" evidence="7">
    <location>
        <begin position="1"/>
        <end position="13"/>
    </location>
</feature>
<evidence type="ECO:0000259" key="8">
    <source>
        <dbReference type="PROSITE" id="PS50172"/>
    </source>
</evidence>
<dbReference type="Gene3D" id="3.40.50.1000">
    <property type="entry name" value="HAD superfamily/HAD-like"/>
    <property type="match status" value="1"/>
</dbReference>
<evidence type="ECO:0000256" key="2">
    <source>
        <dbReference type="ARBA" id="ARBA00013081"/>
    </source>
</evidence>
<dbReference type="SUPFAM" id="SSF56784">
    <property type="entry name" value="HAD-like"/>
    <property type="match status" value="1"/>
</dbReference>
<keyword evidence="3" id="KW-0378">Hydrolase</keyword>
<comment type="catalytic activity">
    <reaction evidence="6">
        <text>O-phospho-L-threonyl-[protein] + H2O = L-threonyl-[protein] + phosphate</text>
        <dbReference type="Rhea" id="RHEA:47004"/>
        <dbReference type="Rhea" id="RHEA-COMP:11060"/>
        <dbReference type="Rhea" id="RHEA-COMP:11605"/>
        <dbReference type="ChEBI" id="CHEBI:15377"/>
        <dbReference type="ChEBI" id="CHEBI:30013"/>
        <dbReference type="ChEBI" id="CHEBI:43474"/>
        <dbReference type="ChEBI" id="CHEBI:61977"/>
        <dbReference type="EC" id="3.1.3.16"/>
    </reaction>
</comment>
<dbReference type="InterPro" id="IPR036412">
    <property type="entry name" value="HAD-like_sf"/>
</dbReference>
<feature type="domain" description="FCP1 homology" evidence="9">
    <location>
        <begin position="243"/>
        <end position="418"/>
    </location>
</feature>
<evidence type="ECO:0000256" key="7">
    <source>
        <dbReference type="SAM" id="MobiDB-lite"/>
    </source>
</evidence>
<dbReference type="Proteomes" id="UP000037460">
    <property type="component" value="Unassembled WGS sequence"/>
</dbReference>
<comment type="caution">
    <text evidence="10">The sequence shown here is derived from an EMBL/GenBank/DDBJ whole genome shotgun (WGS) entry which is preliminary data.</text>
</comment>
<dbReference type="SUPFAM" id="SSF52113">
    <property type="entry name" value="BRCT domain"/>
    <property type="match status" value="1"/>
</dbReference>
<feature type="domain" description="BRCT" evidence="8">
    <location>
        <begin position="440"/>
        <end position="523"/>
    </location>
</feature>
<dbReference type="EC" id="3.1.3.16" evidence="2"/>
<accession>A0A0M0JTF7</accession>
<feature type="region of interest" description="Disordered" evidence="7">
    <location>
        <begin position="1"/>
        <end position="33"/>
    </location>
</feature>
<feature type="compositionally biased region" description="Low complexity" evidence="7">
    <location>
        <begin position="572"/>
        <end position="586"/>
    </location>
</feature>
<evidence type="ECO:0000313" key="10">
    <source>
        <dbReference type="EMBL" id="KOO29849.1"/>
    </source>
</evidence>
<proteinExistence type="predicted"/>
<feature type="region of interest" description="Disordered" evidence="7">
    <location>
        <begin position="548"/>
        <end position="567"/>
    </location>
</feature>
<dbReference type="CDD" id="cd17729">
    <property type="entry name" value="BRCT_CTDP1"/>
    <property type="match status" value="1"/>
</dbReference>
<evidence type="ECO:0000313" key="11">
    <source>
        <dbReference type="Proteomes" id="UP000037460"/>
    </source>
</evidence>
<dbReference type="OrthoDB" id="10249888at2759"/>
<dbReference type="InterPro" id="IPR036420">
    <property type="entry name" value="BRCT_dom_sf"/>
</dbReference>
<dbReference type="AlphaFoldDB" id="A0A0M0JTF7"/>
<evidence type="ECO:0000256" key="6">
    <source>
        <dbReference type="ARBA" id="ARBA00048336"/>
    </source>
</evidence>
<comment type="catalytic activity">
    <reaction evidence="5">
        <text>O-phospho-L-seryl-[protein] + H2O = L-seryl-[protein] + phosphate</text>
        <dbReference type="Rhea" id="RHEA:20629"/>
        <dbReference type="Rhea" id="RHEA-COMP:9863"/>
        <dbReference type="Rhea" id="RHEA-COMP:11604"/>
        <dbReference type="ChEBI" id="CHEBI:15377"/>
        <dbReference type="ChEBI" id="CHEBI:29999"/>
        <dbReference type="ChEBI" id="CHEBI:43474"/>
        <dbReference type="ChEBI" id="CHEBI:83421"/>
        <dbReference type="EC" id="3.1.3.16"/>
    </reaction>
</comment>